<dbReference type="EMBL" id="JAYGHX010000001">
    <property type="protein sequence ID" value="MEA5390270.1"/>
    <property type="molecule type" value="Genomic_DNA"/>
</dbReference>
<name>A0ABU5RR65_9CYAN</name>
<accession>A0ABU5RR65</accession>
<keyword evidence="1" id="KW-0489">Methyltransferase</keyword>
<protein>
    <submittedName>
        <fullName evidence="1">Methyltransferase domain-containing protein</fullName>
    </submittedName>
</protein>
<gene>
    <name evidence="1" type="ORF">VB738_03245</name>
</gene>
<evidence type="ECO:0000313" key="1">
    <source>
        <dbReference type="EMBL" id="MEA5390270.1"/>
    </source>
</evidence>
<keyword evidence="2" id="KW-1185">Reference proteome</keyword>
<dbReference type="Proteomes" id="UP001304461">
    <property type="component" value="Unassembled WGS sequence"/>
</dbReference>
<dbReference type="GO" id="GO:0032259">
    <property type="term" value="P:methylation"/>
    <property type="evidence" value="ECO:0007669"/>
    <property type="project" value="UniProtKB-KW"/>
</dbReference>
<keyword evidence="1" id="KW-0808">Transferase</keyword>
<proteinExistence type="predicted"/>
<organism evidence="1 2">
    <name type="scientific">Cyanobium gracile UHCC 0139</name>
    <dbReference type="NCBI Taxonomy" id="3110308"/>
    <lineage>
        <taxon>Bacteria</taxon>
        <taxon>Bacillati</taxon>
        <taxon>Cyanobacteriota</taxon>
        <taxon>Cyanophyceae</taxon>
        <taxon>Synechococcales</taxon>
        <taxon>Prochlorococcaceae</taxon>
        <taxon>Cyanobium</taxon>
    </lineage>
</organism>
<dbReference type="CDD" id="cd02440">
    <property type="entry name" value="AdoMet_MTases"/>
    <property type="match status" value="1"/>
</dbReference>
<evidence type="ECO:0000313" key="2">
    <source>
        <dbReference type="Proteomes" id="UP001304461"/>
    </source>
</evidence>
<dbReference type="SUPFAM" id="SSF53335">
    <property type="entry name" value="S-adenosyl-L-methionine-dependent methyltransferases"/>
    <property type="match status" value="1"/>
</dbReference>
<dbReference type="RefSeq" id="WP_323304358.1">
    <property type="nucleotide sequence ID" value="NZ_JAYGHX010000001.1"/>
</dbReference>
<reference evidence="1 2" key="1">
    <citation type="submission" date="2023-12" db="EMBL/GenBank/DDBJ databases">
        <title>Baltic Sea Cyanobacteria.</title>
        <authorList>
            <person name="Delbaje E."/>
            <person name="Fewer D.P."/>
            <person name="Shishido T.K."/>
        </authorList>
    </citation>
    <scope>NUCLEOTIDE SEQUENCE [LARGE SCALE GENOMIC DNA]</scope>
    <source>
        <strain evidence="1 2">UHCC 0139</strain>
    </source>
</reference>
<dbReference type="Gene3D" id="3.40.50.150">
    <property type="entry name" value="Vaccinia Virus protein VP39"/>
    <property type="match status" value="1"/>
</dbReference>
<dbReference type="Pfam" id="PF13489">
    <property type="entry name" value="Methyltransf_23"/>
    <property type="match status" value="1"/>
</dbReference>
<dbReference type="GO" id="GO:0008168">
    <property type="term" value="F:methyltransferase activity"/>
    <property type="evidence" value="ECO:0007669"/>
    <property type="project" value="UniProtKB-KW"/>
</dbReference>
<comment type="caution">
    <text evidence="1">The sequence shown here is derived from an EMBL/GenBank/DDBJ whole genome shotgun (WGS) entry which is preliminary data.</text>
</comment>
<dbReference type="InterPro" id="IPR029063">
    <property type="entry name" value="SAM-dependent_MTases_sf"/>
</dbReference>
<sequence length="343" mass="38376">MEAAQMGPTIVPYRNAHEAVQKPDIATDLADALIRSPINVRAPLGTYPDDMDRLRMGGYEDPTVWEEVMKRAYIEAKTDAELAQLLKTHYLQDDVAASFAAYRNSGVTEEVDELLKRLGVCRQTPIADVGCGRGHAAHAMFKLGYENMTAMDPNDKWYTGTGYLQSLPDHTIHVVNSLDEWDQLGGRFGAIISCSTVHHWHHIPQMAIGTRRAMQPGGYWLMMAEYFANSARELVDGLNSHPTATRYGSYEWAYPASAYVDLLQSSGFVLVGVIPLSYKGAVFFSGCQLPVDNQHDEWVDNHLTETEGTVEAFWSEVDGWRRGTTATRNYTIPQVLVFQRVQP</sequence>